<sequence>PDEFLDKLLERLAEVEKIIAEPNEGGTVAVVPEVNEPTEPSTGGEKIEQPTPQPAEQPQESKEAETEGKTANEEMQAHVSAEPEAKEEASEIEETTADAEPTIQERLYEPEPIPIGEEELTLDLPEKLNVVDLLDLVGKYLNLDYMYDPAKVKGEVTLKLQGPVKVKELYPLAESVLKFRNFVMTRKGNLVTIVPSGEVLNIDPILIYDEKGKVEYGDVIVTRLFNLRYIDTASAKNLLSQMKLGANITDIADTG</sequence>
<evidence type="ECO:0000313" key="5">
    <source>
        <dbReference type="EMBL" id="GAG22901.1"/>
    </source>
</evidence>
<feature type="region of interest" description="Disordered" evidence="4">
    <location>
        <begin position="19"/>
        <end position="104"/>
    </location>
</feature>
<accession>X0XD64</accession>
<keyword evidence="3" id="KW-0472">Membrane</keyword>
<dbReference type="GO" id="GO:0015627">
    <property type="term" value="C:type II protein secretion system complex"/>
    <property type="evidence" value="ECO:0007669"/>
    <property type="project" value="TreeGrafter"/>
</dbReference>
<evidence type="ECO:0000256" key="4">
    <source>
        <dbReference type="SAM" id="MobiDB-lite"/>
    </source>
</evidence>
<dbReference type="GO" id="GO:0016020">
    <property type="term" value="C:membrane"/>
    <property type="evidence" value="ECO:0007669"/>
    <property type="project" value="UniProtKB-SubCell"/>
</dbReference>
<keyword evidence="2" id="KW-0732">Signal</keyword>
<proteinExistence type="predicted"/>
<dbReference type="GO" id="GO:0009306">
    <property type="term" value="P:protein secretion"/>
    <property type="evidence" value="ECO:0007669"/>
    <property type="project" value="TreeGrafter"/>
</dbReference>
<dbReference type="InterPro" id="IPR038591">
    <property type="entry name" value="NolW-like_sf"/>
</dbReference>
<dbReference type="Gene3D" id="3.30.1370.120">
    <property type="match status" value="1"/>
</dbReference>
<name>X0XD64_9ZZZZ</name>
<feature type="non-terminal residue" evidence="5">
    <location>
        <position position="255"/>
    </location>
</feature>
<dbReference type="PANTHER" id="PTHR30332:SF24">
    <property type="entry name" value="SECRETIN GSPD-RELATED"/>
    <property type="match status" value="1"/>
</dbReference>
<evidence type="ECO:0000256" key="1">
    <source>
        <dbReference type="ARBA" id="ARBA00004370"/>
    </source>
</evidence>
<evidence type="ECO:0000256" key="3">
    <source>
        <dbReference type="ARBA" id="ARBA00023136"/>
    </source>
</evidence>
<comment type="subcellular location">
    <subcellularLocation>
        <location evidence="1">Membrane</location>
    </subcellularLocation>
</comment>
<reference evidence="5" key="1">
    <citation type="journal article" date="2014" name="Front. Microbiol.">
        <title>High frequency of phylogenetically diverse reductive dehalogenase-homologous genes in deep subseafloor sedimentary metagenomes.</title>
        <authorList>
            <person name="Kawai M."/>
            <person name="Futagami T."/>
            <person name="Toyoda A."/>
            <person name="Takaki Y."/>
            <person name="Nishi S."/>
            <person name="Hori S."/>
            <person name="Arai W."/>
            <person name="Tsubouchi T."/>
            <person name="Morono Y."/>
            <person name="Uchiyama I."/>
            <person name="Ito T."/>
            <person name="Fujiyama A."/>
            <person name="Inagaki F."/>
            <person name="Takami H."/>
        </authorList>
    </citation>
    <scope>NUCLEOTIDE SEQUENCE</scope>
    <source>
        <strain evidence="5">Expedition CK06-06</strain>
    </source>
</reference>
<dbReference type="InterPro" id="IPR050810">
    <property type="entry name" value="Bact_Secretion_Sys_Channel"/>
</dbReference>
<dbReference type="EMBL" id="BARS01039783">
    <property type="protein sequence ID" value="GAG22901.1"/>
    <property type="molecule type" value="Genomic_DNA"/>
</dbReference>
<gene>
    <name evidence="5" type="ORF">S01H1_60728</name>
</gene>
<feature type="non-terminal residue" evidence="5">
    <location>
        <position position="1"/>
    </location>
</feature>
<organism evidence="5">
    <name type="scientific">marine sediment metagenome</name>
    <dbReference type="NCBI Taxonomy" id="412755"/>
    <lineage>
        <taxon>unclassified sequences</taxon>
        <taxon>metagenomes</taxon>
        <taxon>ecological metagenomes</taxon>
    </lineage>
</organism>
<dbReference type="AlphaFoldDB" id="X0XD64"/>
<protein>
    <submittedName>
        <fullName evidence="5">Uncharacterized protein</fullName>
    </submittedName>
</protein>
<comment type="caution">
    <text evidence="5">The sequence shown here is derived from an EMBL/GenBank/DDBJ whole genome shotgun (WGS) entry which is preliminary data.</text>
</comment>
<evidence type="ECO:0000256" key="2">
    <source>
        <dbReference type="ARBA" id="ARBA00022729"/>
    </source>
</evidence>
<feature type="compositionally biased region" description="Basic and acidic residues" evidence="4">
    <location>
        <begin position="59"/>
        <end position="89"/>
    </location>
</feature>
<dbReference type="PANTHER" id="PTHR30332">
    <property type="entry name" value="PROBABLE GENERAL SECRETION PATHWAY PROTEIN D"/>
    <property type="match status" value="1"/>
</dbReference>